<feature type="transmembrane region" description="Helical" evidence="2">
    <location>
        <begin position="341"/>
        <end position="362"/>
    </location>
</feature>
<feature type="transmembrane region" description="Helical" evidence="2">
    <location>
        <begin position="382"/>
        <end position="401"/>
    </location>
</feature>
<keyword evidence="2" id="KW-0812">Transmembrane</keyword>
<dbReference type="RefSeq" id="WP_289163986.1">
    <property type="nucleotide sequence ID" value="NZ_JASZZN010000008.1"/>
</dbReference>
<keyword evidence="2" id="KW-0472">Membrane</keyword>
<name>A0ABT7PIM7_9BACT</name>
<protein>
    <recommendedName>
        <fullName evidence="5">DUF5658 domain-containing protein</fullName>
    </recommendedName>
</protein>
<evidence type="ECO:0000256" key="2">
    <source>
        <dbReference type="SAM" id="Phobius"/>
    </source>
</evidence>
<gene>
    <name evidence="3" type="ORF">QTN89_13010</name>
</gene>
<evidence type="ECO:0000256" key="1">
    <source>
        <dbReference type="SAM" id="MobiDB-lite"/>
    </source>
</evidence>
<reference evidence="3 4" key="1">
    <citation type="submission" date="2023-06" db="EMBL/GenBank/DDBJ databases">
        <title>Roseiconus lacunae JC819 isolated from Gulf of Mannar region, Tamil Nadu.</title>
        <authorList>
            <person name="Pk S."/>
            <person name="Ch S."/>
            <person name="Ch V.R."/>
        </authorList>
    </citation>
    <scope>NUCLEOTIDE SEQUENCE [LARGE SCALE GENOMIC DNA]</scope>
    <source>
        <strain evidence="3 4">JC819</strain>
    </source>
</reference>
<feature type="transmembrane region" description="Helical" evidence="2">
    <location>
        <begin position="408"/>
        <end position="429"/>
    </location>
</feature>
<dbReference type="Proteomes" id="UP001239462">
    <property type="component" value="Unassembled WGS sequence"/>
</dbReference>
<organism evidence="3 4">
    <name type="scientific">Roseiconus lacunae</name>
    <dbReference type="NCBI Taxonomy" id="2605694"/>
    <lineage>
        <taxon>Bacteria</taxon>
        <taxon>Pseudomonadati</taxon>
        <taxon>Planctomycetota</taxon>
        <taxon>Planctomycetia</taxon>
        <taxon>Pirellulales</taxon>
        <taxon>Pirellulaceae</taxon>
        <taxon>Roseiconus</taxon>
    </lineage>
</organism>
<feature type="transmembrane region" description="Helical" evidence="2">
    <location>
        <begin position="301"/>
        <end position="321"/>
    </location>
</feature>
<keyword evidence="4" id="KW-1185">Reference proteome</keyword>
<evidence type="ECO:0000313" key="4">
    <source>
        <dbReference type="Proteomes" id="UP001239462"/>
    </source>
</evidence>
<sequence length="435" mass="47814">MQLLERLTGIVVSACCFAVVMGTVAKADDGELTVVTLRTGYLIVEGRYIQPPYVIEHTQDTITINGQEFDRDYFQTADEKAAEKEAGQNTAQHHRSRQFSDREFDVTPVAFDGGSGRREYRRGEHANRNQSDRQVARGESTETADGQDADGDRRRGRGGWGSGHPYEGRGFGGPWGGGRFGGARSFYHNGGGQSLYSVASDLRQASMGGIVAIYPEHEPLVLYPSGAGYQLLQLLTDRANISADPPESLTTNEASIWSRLVADFRPSGDFTERAELDLRRVDEAGADGERTSASVFLSDRLAYPLSLLGMVGVVLGFGHLLSNRPTVDTETHDEKKSHKIIVQSLVIIALFSIVDLVWTLTASNAGAMKELNPLGSQFISDARLLTLFKLSVTGMSIGILYTLRRKPIAHLASWWCCLLMTLLTARWVVFQSMFL</sequence>
<proteinExistence type="predicted"/>
<evidence type="ECO:0000313" key="3">
    <source>
        <dbReference type="EMBL" id="MDM4016356.1"/>
    </source>
</evidence>
<accession>A0ABT7PIM7</accession>
<feature type="compositionally biased region" description="Basic and acidic residues" evidence="1">
    <location>
        <begin position="115"/>
        <end position="140"/>
    </location>
</feature>
<keyword evidence="2" id="KW-1133">Transmembrane helix</keyword>
<dbReference type="EMBL" id="JASZZN010000008">
    <property type="protein sequence ID" value="MDM4016356.1"/>
    <property type="molecule type" value="Genomic_DNA"/>
</dbReference>
<comment type="caution">
    <text evidence="3">The sequence shown here is derived from an EMBL/GenBank/DDBJ whole genome shotgun (WGS) entry which is preliminary data.</text>
</comment>
<evidence type="ECO:0008006" key="5">
    <source>
        <dbReference type="Google" id="ProtNLM"/>
    </source>
</evidence>
<feature type="region of interest" description="Disordered" evidence="1">
    <location>
        <begin position="83"/>
        <end position="169"/>
    </location>
</feature>